<evidence type="ECO:0000256" key="5">
    <source>
        <dbReference type="SAM" id="Phobius"/>
    </source>
</evidence>
<evidence type="ECO:0000256" key="2">
    <source>
        <dbReference type="ARBA" id="ARBA00022692"/>
    </source>
</evidence>
<evidence type="ECO:0000256" key="3">
    <source>
        <dbReference type="ARBA" id="ARBA00022989"/>
    </source>
</evidence>
<proteinExistence type="predicted"/>
<dbReference type="Gene3D" id="1.20.1070.10">
    <property type="entry name" value="Rhodopsin 7-helix transmembrane proteins"/>
    <property type="match status" value="1"/>
</dbReference>
<dbReference type="GO" id="GO:0004930">
    <property type="term" value="F:G protein-coupled receptor activity"/>
    <property type="evidence" value="ECO:0007669"/>
    <property type="project" value="InterPro"/>
</dbReference>
<dbReference type="Pfam" id="PF00001">
    <property type="entry name" value="7tm_1"/>
    <property type="match status" value="1"/>
</dbReference>
<keyword evidence="2 5" id="KW-0812">Transmembrane</keyword>
<evidence type="ECO:0000259" key="6">
    <source>
        <dbReference type="PROSITE" id="PS50262"/>
    </source>
</evidence>
<accession>A0AAV4F1R3</accession>
<keyword evidence="3 5" id="KW-1133">Transmembrane helix</keyword>
<comment type="caution">
    <text evidence="7">The sequence shown here is derived from an EMBL/GenBank/DDBJ whole genome shotgun (WGS) entry which is preliminary data.</text>
</comment>
<comment type="subcellular location">
    <subcellularLocation>
        <location evidence="1">Membrane</location>
    </subcellularLocation>
</comment>
<keyword evidence="4 5" id="KW-0472">Membrane</keyword>
<name>A0AAV4F1R3_9GAST</name>
<feature type="transmembrane region" description="Helical" evidence="5">
    <location>
        <begin position="111"/>
        <end position="136"/>
    </location>
</feature>
<keyword evidence="8" id="KW-1185">Reference proteome</keyword>
<dbReference type="Proteomes" id="UP000762676">
    <property type="component" value="Unassembled WGS sequence"/>
</dbReference>
<evidence type="ECO:0000256" key="4">
    <source>
        <dbReference type="ARBA" id="ARBA00023136"/>
    </source>
</evidence>
<evidence type="ECO:0000313" key="7">
    <source>
        <dbReference type="EMBL" id="GFR66885.1"/>
    </source>
</evidence>
<reference evidence="7 8" key="1">
    <citation type="journal article" date="2021" name="Elife">
        <title>Chloroplast acquisition without the gene transfer in kleptoplastic sea slugs, Plakobranchus ocellatus.</title>
        <authorList>
            <person name="Maeda T."/>
            <person name="Takahashi S."/>
            <person name="Yoshida T."/>
            <person name="Shimamura S."/>
            <person name="Takaki Y."/>
            <person name="Nagai Y."/>
            <person name="Toyoda A."/>
            <person name="Suzuki Y."/>
            <person name="Arimoto A."/>
            <person name="Ishii H."/>
            <person name="Satoh N."/>
            <person name="Nishiyama T."/>
            <person name="Hasebe M."/>
            <person name="Maruyama T."/>
            <person name="Minagawa J."/>
            <person name="Obokata J."/>
            <person name="Shigenobu S."/>
        </authorList>
    </citation>
    <scope>NUCLEOTIDE SEQUENCE [LARGE SCALE GENOMIC DNA]</scope>
</reference>
<dbReference type="GO" id="GO:0016020">
    <property type="term" value="C:membrane"/>
    <property type="evidence" value="ECO:0007669"/>
    <property type="project" value="UniProtKB-SubCell"/>
</dbReference>
<gene>
    <name evidence="7" type="ORF">ElyMa_000239200</name>
</gene>
<dbReference type="SUPFAM" id="SSF81321">
    <property type="entry name" value="Family A G protein-coupled receptor-like"/>
    <property type="match status" value="1"/>
</dbReference>
<dbReference type="CDD" id="cd00637">
    <property type="entry name" value="7tm_classA_rhodopsin-like"/>
    <property type="match status" value="1"/>
</dbReference>
<evidence type="ECO:0000256" key="1">
    <source>
        <dbReference type="ARBA" id="ARBA00004370"/>
    </source>
</evidence>
<dbReference type="PROSITE" id="PS50262">
    <property type="entry name" value="G_PROTEIN_RECEP_F1_2"/>
    <property type="match status" value="1"/>
</dbReference>
<feature type="transmembrane region" description="Helical" evidence="5">
    <location>
        <begin position="37"/>
        <end position="59"/>
    </location>
</feature>
<dbReference type="InterPro" id="IPR000276">
    <property type="entry name" value="GPCR_Rhodpsn"/>
</dbReference>
<feature type="domain" description="G-protein coupled receptors family 1 profile" evidence="6">
    <location>
        <begin position="49"/>
        <end position="185"/>
    </location>
</feature>
<protein>
    <submittedName>
        <fullName evidence="7">G protein-coupled receptor 84</fullName>
    </submittedName>
</protein>
<dbReference type="EMBL" id="BMAT01000466">
    <property type="protein sequence ID" value="GFR66885.1"/>
    <property type="molecule type" value="Genomic_DNA"/>
</dbReference>
<dbReference type="InterPro" id="IPR017452">
    <property type="entry name" value="GPCR_Rhodpsn_7TM"/>
</dbReference>
<organism evidence="7 8">
    <name type="scientific">Elysia marginata</name>
    <dbReference type="NCBI Taxonomy" id="1093978"/>
    <lineage>
        <taxon>Eukaryota</taxon>
        <taxon>Metazoa</taxon>
        <taxon>Spiralia</taxon>
        <taxon>Lophotrochozoa</taxon>
        <taxon>Mollusca</taxon>
        <taxon>Gastropoda</taxon>
        <taxon>Heterobranchia</taxon>
        <taxon>Euthyneura</taxon>
        <taxon>Panpulmonata</taxon>
        <taxon>Sacoglossa</taxon>
        <taxon>Placobranchoidea</taxon>
        <taxon>Plakobranchidae</taxon>
        <taxon>Elysia</taxon>
    </lineage>
</organism>
<keyword evidence="7" id="KW-0675">Receptor</keyword>
<feature type="transmembrane region" description="Helical" evidence="5">
    <location>
        <begin position="148"/>
        <end position="169"/>
    </location>
</feature>
<sequence>MASRHDTPSRLQNSTLLTQSFVGENDGRNDHFLGLTIYYIFLAFWVGVANSSQIINVVFSPGLRSQPKNILICNVCVAELIMGVFLCPMYTDTLMQGTWRHDLTTYIVYELTFYCQVCITTLAVLVVAVERLYFLLTPNMMDGSGTRCMTALLVLLPWTIGASLVVPIFKFGTITFSNEVILESV</sequence>
<evidence type="ECO:0000313" key="8">
    <source>
        <dbReference type="Proteomes" id="UP000762676"/>
    </source>
</evidence>
<dbReference type="AlphaFoldDB" id="A0AAV4F1R3"/>
<feature type="transmembrane region" description="Helical" evidence="5">
    <location>
        <begin position="71"/>
        <end position="91"/>
    </location>
</feature>